<dbReference type="PANTHER" id="PTHR12126">
    <property type="entry name" value="NADH-UBIQUINONE OXIDOREDUCTASE 39 KDA SUBUNIT-RELATED"/>
    <property type="match status" value="1"/>
</dbReference>
<reference evidence="2 3" key="1">
    <citation type="journal article" date="2015" name="Int. J. Syst. Evol. Microbiol.">
        <title>Rhizobium anhuiense sp. nov., isolated from effective nodules of Vicia faba and Pisum sativum.</title>
        <authorList>
            <person name="Zhang Y.J."/>
            <person name="Zheng W.T."/>
            <person name="Everall I."/>
            <person name="Young J.P."/>
            <person name="Zhang X.X."/>
            <person name="Tian C.F."/>
            <person name="Sui X.H."/>
            <person name="Wang E.T."/>
            <person name="Chen W.X."/>
        </authorList>
    </citation>
    <scope>NUCLEOTIDE SEQUENCE [LARGE SCALE GENOMIC DNA]</scope>
    <source>
        <strain evidence="2 3">CCBAU 23252</strain>
    </source>
</reference>
<feature type="domain" description="NAD-dependent epimerase/dehydratase" evidence="1">
    <location>
        <begin position="4"/>
        <end position="203"/>
    </location>
</feature>
<dbReference type="PANTHER" id="PTHR12126:SF11">
    <property type="entry name" value="NADH DEHYDROGENASE [UBIQUINONE] 1 ALPHA SUBCOMPLEX SUBUNIT 9, MITOCHONDRIAL"/>
    <property type="match status" value="1"/>
</dbReference>
<dbReference type="RefSeq" id="WP_047613711.1">
    <property type="nucleotide sequence ID" value="NZ_BMFI01000013.1"/>
</dbReference>
<dbReference type="EMBL" id="RIBW01000014">
    <property type="protein sequence ID" value="RUL98266.1"/>
    <property type="molecule type" value="Genomic_DNA"/>
</dbReference>
<evidence type="ECO:0000313" key="2">
    <source>
        <dbReference type="EMBL" id="RUL98266.1"/>
    </source>
</evidence>
<dbReference type="Pfam" id="PF01370">
    <property type="entry name" value="Epimerase"/>
    <property type="match status" value="1"/>
</dbReference>
<dbReference type="GO" id="GO:0044877">
    <property type="term" value="F:protein-containing complex binding"/>
    <property type="evidence" value="ECO:0007669"/>
    <property type="project" value="TreeGrafter"/>
</dbReference>
<proteinExistence type="predicted"/>
<dbReference type="Proteomes" id="UP000273611">
    <property type="component" value="Unassembled WGS sequence"/>
</dbReference>
<protein>
    <submittedName>
        <fullName evidence="2">NAD-dependent epimerase/dehydratase family protein</fullName>
    </submittedName>
</protein>
<dbReference type="InterPro" id="IPR036291">
    <property type="entry name" value="NAD(P)-bd_dom_sf"/>
</dbReference>
<dbReference type="AlphaFoldDB" id="A0A3S0S2D8"/>
<dbReference type="InterPro" id="IPR001509">
    <property type="entry name" value="Epimerase_deHydtase"/>
</dbReference>
<dbReference type="Gene3D" id="3.40.50.720">
    <property type="entry name" value="NAD(P)-binding Rossmann-like Domain"/>
    <property type="match status" value="1"/>
</dbReference>
<evidence type="ECO:0000259" key="1">
    <source>
        <dbReference type="Pfam" id="PF01370"/>
    </source>
</evidence>
<gene>
    <name evidence="2" type="ORF">EEQ99_25495</name>
</gene>
<evidence type="ECO:0000313" key="3">
    <source>
        <dbReference type="Proteomes" id="UP000273611"/>
    </source>
</evidence>
<organism evidence="2 3">
    <name type="scientific">Rhizobium anhuiense</name>
    <dbReference type="NCBI Taxonomy" id="1184720"/>
    <lineage>
        <taxon>Bacteria</taxon>
        <taxon>Pseudomonadati</taxon>
        <taxon>Pseudomonadota</taxon>
        <taxon>Alphaproteobacteria</taxon>
        <taxon>Hyphomicrobiales</taxon>
        <taxon>Rhizobiaceae</taxon>
        <taxon>Rhizobium/Agrobacterium group</taxon>
        <taxon>Rhizobium</taxon>
    </lineage>
</organism>
<dbReference type="SUPFAM" id="SSF51735">
    <property type="entry name" value="NAD(P)-binding Rossmann-fold domains"/>
    <property type="match status" value="1"/>
</dbReference>
<accession>A0A3S0S2D8</accession>
<name>A0A3S0S2D8_9HYPH</name>
<sequence>MSKIVITGAAGLVGQNVIARLKSEPGLQIVGIDKHPSNTALLRRLHPEIEVIEADLAVDGPWKDAFADASAVLLNQAQIGGLDEQEFIDNNVVATEQIVAAMRKHGVPYFVHISSSVVHSKAEDFYTSSKTAQERLIDTVTDIPHVVLRPTLMFGWFDRKHLGWLRRFMDRVPVFPIPGDGKFIRQPLYVGDFAAIIISSLRNKPVGSFDISGLEQIYYGDVIRMIHDTVKPRARIIRVPYRLFWLLLFVYGKFSSKPPFTTSQLEALVIPETFPVIDWPGLFDVSPTPLREAIRQSYLDPVYSSIVLEF</sequence>
<dbReference type="InterPro" id="IPR051207">
    <property type="entry name" value="ComplexI_NDUFA9_subunit"/>
</dbReference>
<comment type="caution">
    <text evidence="2">The sequence shown here is derived from an EMBL/GenBank/DDBJ whole genome shotgun (WGS) entry which is preliminary data.</text>
</comment>